<dbReference type="AlphaFoldDB" id="A0AAW0E9V6"/>
<reference evidence="9 10" key="1">
    <citation type="submission" date="2024-01" db="EMBL/GenBank/DDBJ databases">
        <title>A draft genome for a cacao thread blight-causing isolate of Paramarasmius palmivorus.</title>
        <authorList>
            <person name="Baruah I.K."/>
            <person name="Bukari Y."/>
            <person name="Amoako-Attah I."/>
            <person name="Meinhardt L.W."/>
            <person name="Bailey B.A."/>
            <person name="Cohen S.P."/>
        </authorList>
    </citation>
    <scope>NUCLEOTIDE SEQUENCE [LARGE SCALE GENOMIC DNA]</scope>
    <source>
        <strain evidence="9 10">GH-12</strain>
    </source>
</reference>
<dbReference type="Proteomes" id="UP001383192">
    <property type="component" value="Unassembled WGS sequence"/>
</dbReference>
<gene>
    <name evidence="9" type="ORF">VNI00_000694</name>
</gene>
<name>A0AAW0E9V6_9AGAR</name>
<dbReference type="Pfam" id="PF00067">
    <property type="entry name" value="p450"/>
    <property type="match status" value="1"/>
</dbReference>
<evidence type="ECO:0000313" key="9">
    <source>
        <dbReference type="EMBL" id="KAK7060959.1"/>
    </source>
</evidence>
<dbReference type="GO" id="GO:0020037">
    <property type="term" value="F:heme binding"/>
    <property type="evidence" value="ECO:0007669"/>
    <property type="project" value="InterPro"/>
</dbReference>
<evidence type="ECO:0000256" key="7">
    <source>
        <dbReference type="ARBA" id="ARBA00023033"/>
    </source>
</evidence>
<dbReference type="PRINTS" id="PR00385">
    <property type="entry name" value="P450"/>
</dbReference>
<dbReference type="GO" id="GO:0005506">
    <property type="term" value="F:iron ion binding"/>
    <property type="evidence" value="ECO:0007669"/>
    <property type="project" value="InterPro"/>
</dbReference>
<dbReference type="EMBL" id="JAYKXP010000002">
    <property type="protein sequence ID" value="KAK7060959.1"/>
    <property type="molecule type" value="Genomic_DNA"/>
</dbReference>
<dbReference type="GO" id="GO:0004497">
    <property type="term" value="F:monooxygenase activity"/>
    <property type="evidence" value="ECO:0007669"/>
    <property type="project" value="UniProtKB-KW"/>
</dbReference>
<keyword evidence="4 8" id="KW-0479">Metal-binding</keyword>
<keyword evidence="8" id="KW-0349">Heme</keyword>
<evidence type="ECO:0000256" key="4">
    <source>
        <dbReference type="ARBA" id="ARBA00022723"/>
    </source>
</evidence>
<accession>A0AAW0E9V6</accession>
<comment type="similarity">
    <text evidence="3">Belongs to the cytochrome P450 family.</text>
</comment>
<dbReference type="PRINTS" id="PR00463">
    <property type="entry name" value="EP450I"/>
</dbReference>
<evidence type="ECO:0000256" key="8">
    <source>
        <dbReference type="PIRSR" id="PIRSR602401-1"/>
    </source>
</evidence>
<evidence type="ECO:0000313" key="10">
    <source>
        <dbReference type="Proteomes" id="UP001383192"/>
    </source>
</evidence>
<comment type="caution">
    <text evidence="9">The sequence shown here is derived from an EMBL/GenBank/DDBJ whole genome shotgun (WGS) entry which is preliminary data.</text>
</comment>
<dbReference type="InterPro" id="IPR050121">
    <property type="entry name" value="Cytochrome_P450_monoxygenase"/>
</dbReference>
<organism evidence="9 10">
    <name type="scientific">Paramarasmius palmivorus</name>
    <dbReference type="NCBI Taxonomy" id="297713"/>
    <lineage>
        <taxon>Eukaryota</taxon>
        <taxon>Fungi</taxon>
        <taxon>Dikarya</taxon>
        <taxon>Basidiomycota</taxon>
        <taxon>Agaricomycotina</taxon>
        <taxon>Agaricomycetes</taxon>
        <taxon>Agaricomycetidae</taxon>
        <taxon>Agaricales</taxon>
        <taxon>Marasmiineae</taxon>
        <taxon>Marasmiaceae</taxon>
        <taxon>Paramarasmius</taxon>
    </lineage>
</organism>
<protein>
    <recommendedName>
        <fullName evidence="11">Cytochrome P450</fullName>
    </recommendedName>
</protein>
<evidence type="ECO:0000256" key="3">
    <source>
        <dbReference type="ARBA" id="ARBA00010617"/>
    </source>
</evidence>
<dbReference type="InterPro" id="IPR001128">
    <property type="entry name" value="Cyt_P450"/>
</dbReference>
<keyword evidence="6 8" id="KW-0408">Iron</keyword>
<dbReference type="SUPFAM" id="SSF48264">
    <property type="entry name" value="Cytochrome P450"/>
    <property type="match status" value="1"/>
</dbReference>
<dbReference type="PANTHER" id="PTHR24305:SF187">
    <property type="entry name" value="P450, PUTATIVE (EUROFUNG)-RELATED"/>
    <property type="match status" value="1"/>
</dbReference>
<feature type="binding site" description="axial binding residue" evidence="8">
    <location>
        <position position="275"/>
    </location>
    <ligand>
        <name>heme</name>
        <dbReference type="ChEBI" id="CHEBI:30413"/>
    </ligand>
    <ligandPart>
        <name>Fe</name>
        <dbReference type="ChEBI" id="CHEBI:18248"/>
    </ligandPart>
</feature>
<evidence type="ECO:0000256" key="2">
    <source>
        <dbReference type="ARBA" id="ARBA00005179"/>
    </source>
</evidence>
<keyword evidence="5" id="KW-0560">Oxidoreductase</keyword>
<dbReference type="InterPro" id="IPR002401">
    <property type="entry name" value="Cyt_P450_E_grp-I"/>
</dbReference>
<dbReference type="PANTHER" id="PTHR24305">
    <property type="entry name" value="CYTOCHROME P450"/>
    <property type="match status" value="1"/>
</dbReference>
<evidence type="ECO:0000256" key="5">
    <source>
        <dbReference type="ARBA" id="ARBA00023002"/>
    </source>
</evidence>
<proteinExistence type="inferred from homology"/>
<keyword evidence="7" id="KW-0503">Monooxygenase</keyword>
<keyword evidence="10" id="KW-1185">Reference proteome</keyword>
<dbReference type="Gene3D" id="1.10.630.10">
    <property type="entry name" value="Cytochrome P450"/>
    <property type="match status" value="1"/>
</dbReference>
<evidence type="ECO:0000256" key="6">
    <source>
        <dbReference type="ARBA" id="ARBA00023004"/>
    </source>
</evidence>
<dbReference type="GO" id="GO:0016705">
    <property type="term" value="F:oxidoreductase activity, acting on paired donors, with incorporation or reduction of molecular oxygen"/>
    <property type="evidence" value="ECO:0007669"/>
    <property type="project" value="InterPro"/>
</dbReference>
<comment type="cofactor">
    <cofactor evidence="1 8">
        <name>heme</name>
        <dbReference type="ChEBI" id="CHEBI:30413"/>
    </cofactor>
</comment>
<evidence type="ECO:0008006" key="11">
    <source>
        <dbReference type="Google" id="ProtNLM"/>
    </source>
</evidence>
<dbReference type="InterPro" id="IPR036396">
    <property type="entry name" value="Cyt_P450_sf"/>
</dbReference>
<sequence>MSHLVERIQRDSSGPVDFTRCISLWTFDIMASLVYGGSGFESRLLDTDDPLELALECKTAMVAFEFLGHIPWLFHILKHFPSSNFRRFEIFCTERVAERTDVGSVSFQDVFSYWLDPSSVLDKNDLAIETETALIAGSETPASIISLLFFFLLTHSDWHEKLCEELDNTFRTGNANFDFDTLAELPILNAVILEGFRLGAVFSGLPRKTPPDGVFLENHFLPSGTIVSVPIFAYHTDESIFPGPDSFNPARWLDDGQNRFSKNQLLTFGAGPFKCIGVKIAYRLTRLAISRILLDMDLKLPKDFDGDLFWGSVGNLRSTVFKKPLHVQVTSRQL</sequence>
<comment type="pathway">
    <text evidence="2">Secondary metabolite biosynthesis.</text>
</comment>
<evidence type="ECO:0000256" key="1">
    <source>
        <dbReference type="ARBA" id="ARBA00001971"/>
    </source>
</evidence>